<evidence type="ECO:0000256" key="2">
    <source>
        <dbReference type="ARBA" id="ARBA00023125"/>
    </source>
</evidence>
<keyword evidence="1" id="KW-0805">Transcription regulation</keyword>
<dbReference type="RefSeq" id="WP_377555109.1">
    <property type="nucleotide sequence ID" value="NZ_JBHUHQ010000007.1"/>
</dbReference>
<evidence type="ECO:0000256" key="1">
    <source>
        <dbReference type="ARBA" id="ARBA00023015"/>
    </source>
</evidence>
<reference evidence="6" key="1">
    <citation type="journal article" date="2019" name="Int. J. Syst. Evol. Microbiol.">
        <title>The Global Catalogue of Microorganisms (GCM) 10K type strain sequencing project: providing services to taxonomists for standard genome sequencing and annotation.</title>
        <authorList>
            <consortium name="The Broad Institute Genomics Platform"/>
            <consortium name="The Broad Institute Genome Sequencing Center for Infectious Disease"/>
            <person name="Wu L."/>
            <person name="Ma J."/>
        </authorList>
    </citation>
    <scope>NUCLEOTIDE SEQUENCE [LARGE SCALE GENOMIC DNA]</scope>
    <source>
        <strain evidence="6">R28</strain>
    </source>
</reference>
<dbReference type="SMART" id="SM00418">
    <property type="entry name" value="HTH_ARSR"/>
    <property type="match status" value="1"/>
</dbReference>
<evidence type="ECO:0000259" key="4">
    <source>
        <dbReference type="SMART" id="SM00418"/>
    </source>
</evidence>
<dbReference type="InterPro" id="IPR001845">
    <property type="entry name" value="HTH_ArsR_DNA-bd_dom"/>
</dbReference>
<dbReference type="InterPro" id="IPR011991">
    <property type="entry name" value="ArsR-like_HTH"/>
</dbReference>
<sequence length="106" mass="12264">MCIQSGDELLKILEALSNPYRLKIISILHQERQYVSQLARDLGISRPLLYLHLQRLEDAGLITGDYEVSDQGKTMKYYKLTPFHLSINSQLIMDLSNSLTLKKRKE</sequence>
<dbReference type="CDD" id="cd00090">
    <property type="entry name" value="HTH_ARSR"/>
    <property type="match status" value="1"/>
</dbReference>
<dbReference type="InterPro" id="IPR036388">
    <property type="entry name" value="WH-like_DNA-bd_sf"/>
</dbReference>
<accession>A0ABW4VXA1</accession>
<dbReference type="Gene3D" id="1.10.10.10">
    <property type="entry name" value="Winged helix-like DNA-binding domain superfamily/Winged helix DNA-binding domain"/>
    <property type="match status" value="1"/>
</dbReference>
<dbReference type="PANTHER" id="PTHR33154">
    <property type="entry name" value="TRANSCRIPTIONAL REGULATOR, ARSR FAMILY"/>
    <property type="match status" value="1"/>
</dbReference>
<keyword evidence="2" id="KW-0238">DNA-binding</keyword>
<dbReference type="Pfam" id="PF01022">
    <property type="entry name" value="HTH_5"/>
    <property type="match status" value="1"/>
</dbReference>
<keyword evidence="6" id="KW-1185">Reference proteome</keyword>
<protein>
    <submittedName>
        <fullName evidence="5">ArsR/SmtB family transcription factor</fullName>
    </submittedName>
</protein>
<name>A0ABW4VXA1_9BACI</name>
<dbReference type="Proteomes" id="UP001597383">
    <property type="component" value="Unassembled WGS sequence"/>
</dbReference>
<evidence type="ECO:0000313" key="5">
    <source>
        <dbReference type="EMBL" id="MFD2043381.1"/>
    </source>
</evidence>
<dbReference type="EMBL" id="JBHUHQ010000007">
    <property type="protein sequence ID" value="MFD2043381.1"/>
    <property type="molecule type" value="Genomic_DNA"/>
</dbReference>
<dbReference type="SUPFAM" id="SSF46785">
    <property type="entry name" value="Winged helix' DNA-binding domain"/>
    <property type="match status" value="1"/>
</dbReference>
<dbReference type="PANTHER" id="PTHR33154:SF33">
    <property type="entry name" value="TRANSCRIPTIONAL REPRESSOR SDPR"/>
    <property type="match status" value="1"/>
</dbReference>
<evidence type="ECO:0000256" key="3">
    <source>
        <dbReference type="ARBA" id="ARBA00023163"/>
    </source>
</evidence>
<keyword evidence="3" id="KW-0804">Transcription</keyword>
<organism evidence="5 6">
    <name type="scientific">Ornithinibacillus salinisoli</name>
    <dbReference type="NCBI Taxonomy" id="1848459"/>
    <lineage>
        <taxon>Bacteria</taxon>
        <taxon>Bacillati</taxon>
        <taxon>Bacillota</taxon>
        <taxon>Bacilli</taxon>
        <taxon>Bacillales</taxon>
        <taxon>Bacillaceae</taxon>
        <taxon>Ornithinibacillus</taxon>
    </lineage>
</organism>
<dbReference type="InterPro" id="IPR051081">
    <property type="entry name" value="HTH_MetalResp_TranReg"/>
</dbReference>
<comment type="caution">
    <text evidence="5">The sequence shown here is derived from an EMBL/GenBank/DDBJ whole genome shotgun (WGS) entry which is preliminary data.</text>
</comment>
<proteinExistence type="predicted"/>
<evidence type="ECO:0000313" key="6">
    <source>
        <dbReference type="Proteomes" id="UP001597383"/>
    </source>
</evidence>
<gene>
    <name evidence="5" type="ORF">ACFSJF_03720</name>
</gene>
<feature type="domain" description="HTH arsR-type" evidence="4">
    <location>
        <begin position="11"/>
        <end position="97"/>
    </location>
</feature>
<dbReference type="InterPro" id="IPR036390">
    <property type="entry name" value="WH_DNA-bd_sf"/>
</dbReference>